<gene>
    <name evidence="2" type="ORF">PISMIDRAFT_683994</name>
</gene>
<sequence>MPSKKIGALIPVRIRTPWKGKSSRVPHDDYSVTAGLYDVSACILASDSSQISPAPDQQPSTAVHSFKTSHILSSRNVSDAVQITLPVVQAAVEAIPVAGAPLKAAISGLLAVLQVIDRRIQNREDLDCLTRRLYNLSCHIANAPATRTPFGEASRRTLIKVLEDTTIRLSNIRSRTRGSTRLTQDLAGCSSKINDYLLEFTALSQMQLQADLHRIVALLQTHPTPTQCTMIPGCVKLVDATGREHNMLLDQCRSFDRLLAFLPGILHQCRPDEAWIQQWYIDRGQYDFVIDNGIDITQLTRESDIWSTIQPETIIVMRVIATKVAKRVFPRYQCYCGTWSYFEVDEAAALRALEHGVTITW</sequence>
<dbReference type="Pfam" id="PF22893">
    <property type="entry name" value="ULD_2"/>
    <property type="match status" value="1"/>
</dbReference>
<dbReference type="AlphaFoldDB" id="A0A0C9ZFA8"/>
<dbReference type="InterPro" id="IPR054464">
    <property type="entry name" value="ULD_fung"/>
</dbReference>
<name>A0A0C9ZFA8_9AGAM</name>
<organism evidence="2 3">
    <name type="scientific">Pisolithus microcarpus 441</name>
    <dbReference type="NCBI Taxonomy" id="765257"/>
    <lineage>
        <taxon>Eukaryota</taxon>
        <taxon>Fungi</taxon>
        <taxon>Dikarya</taxon>
        <taxon>Basidiomycota</taxon>
        <taxon>Agaricomycotina</taxon>
        <taxon>Agaricomycetes</taxon>
        <taxon>Agaricomycetidae</taxon>
        <taxon>Boletales</taxon>
        <taxon>Sclerodermatineae</taxon>
        <taxon>Pisolithaceae</taxon>
        <taxon>Pisolithus</taxon>
    </lineage>
</organism>
<evidence type="ECO:0000313" key="3">
    <source>
        <dbReference type="Proteomes" id="UP000054018"/>
    </source>
</evidence>
<feature type="domain" description="Ubiquitin-like" evidence="1">
    <location>
        <begin position="234"/>
        <end position="321"/>
    </location>
</feature>
<dbReference type="HOGENOM" id="CLU_061315_0_0_1"/>
<dbReference type="OrthoDB" id="2639018at2759"/>
<reference evidence="2 3" key="1">
    <citation type="submission" date="2014-04" db="EMBL/GenBank/DDBJ databases">
        <authorList>
            <consortium name="DOE Joint Genome Institute"/>
            <person name="Kuo A."/>
            <person name="Kohler A."/>
            <person name="Costa M.D."/>
            <person name="Nagy L.G."/>
            <person name="Floudas D."/>
            <person name="Copeland A."/>
            <person name="Barry K.W."/>
            <person name="Cichocki N."/>
            <person name="Veneault-Fourrey C."/>
            <person name="LaButti K."/>
            <person name="Lindquist E.A."/>
            <person name="Lipzen A."/>
            <person name="Lundell T."/>
            <person name="Morin E."/>
            <person name="Murat C."/>
            <person name="Sun H."/>
            <person name="Tunlid A."/>
            <person name="Henrissat B."/>
            <person name="Grigoriev I.V."/>
            <person name="Hibbett D.S."/>
            <person name="Martin F."/>
            <person name="Nordberg H.P."/>
            <person name="Cantor M.N."/>
            <person name="Hua S.X."/>
        </authorList>
    </citation>
    <scope>NUCLEOTIDE SEQUENCE [LARGE SCALE GENOMIC DNA]</scope>
    <source>
        <strain evidence="2 3">441</strain>
    </source>
</reference>
<keyword evidence="3" id="KW-1185">Reference proteome</keyword>
<evidence type="ECO:0000259" key="1">
    <source>
        <dbReference type="Pfam" id="PF22893"/>
    </source>
</evidence>
<dbReference type="Proteomes" id="UP000054018">
    <property type="component" value="Unassembled WGS sequence"/>
</dbReference>
<protein>
    <recommendedName>
        <fullName evidence="1">Ubiquitin-like domain-containing protein</fullName>
    </recommendedName>
</protein>
<accession>A0A0C9ZFA8</accession>
<reference evidence="3" key="2">
    <citation type="submission" date="2015-01" db="EMBL/GenBank/DDBJ databases">
        <title>Evolutionary Origins and Diversification of the Mycorrhizal Mutualists.</title>
        <authorList>
            <consortium name="DOE Joint Genome Institute"/>
            <consortium name="Mycorrhizal Genomics Consortium"/>
            <person name="Kohler A."/>
            <person name="Kuo A."/>
            <person name="Nagy L.G."/>
            <person name="Floudas D."/>
            <person name="Copeland A."/>
            <person name="Barry K.W."/>
            <person name="Cichocki N."/>
            <person name="Veneault-Fourrey C."/>
            <person name="LaButti K."/>
            <person name="Lindquist E.A."/>
            <person name="Lipzen A."/>
            <person name="Lundell T."/>
            <person name="Morin E."/>
            <person name="Murat C."/>
            <person name="Riley R."/>
            <person name="Ohm R."/>
            <person name="Sun H."/>
            <person name="Tunlid A."/>
            <person name="Henrissat B."/>
            <person name="Grigoriev I.V."/>
            <person name="Hibbett D.S."/>
            <person name="Martin F."/>
        </authorList>
    </citation>
    <scope>NUCLEOTIDE SEQUENCE [LARGE SCALE GENOMIC DNA]</scope>
    <source>
        <strain evidence="3">441</strain>
    </source>
</reference>
<dbReference type="EMBL" id="KN833800">
    <property type="protein sequence ID" value="KIK18663.1"/>
    <property type="molecule type" value="Genomic_DNA"/>
</dbReference>
<proteinExistence type="predicted"/>
<evidence type="ECO:0000313" key="2">
    <source>
        <dbReference type="EMBL" id="KIK18663.1"/>
    </source>
</evidence>